<reference evidence="2 3" key="1">
    <citation type="submission" date="2020-08" db="EMBL/GenBank/DDBJ databases">
        <title>Aphidius gifuensis genome sequencing and assembly.</title>
        <authorList>
            <person name="Du Z."/>
        </authorList>
    </citation>
    <scope>NUCLEOTIDE SEQUENCE [LARGE SCALE GENOMIC DNA]</scope>
    <source>
        <strain evidence="2">YNYX2018</strain>
        <tissue evidence="2">Adults</tissue>
    </source>
</reference>
<gene>
    <name evidence="2" type="ORF">HCN44_005637</name>
</gene>
<dbReference type="Pfam" id="PF07258">
    <property type="entry name" value="COMM_domain"/>
    <property type="match status" value="1"/>
</dbReference>
<organism evidence="2 3">
    <name type="scientific">Aphidius gifuensis</name>
    <name type="common">Parasitoid wasp</name>
    <dbReference type="NCBI Taxonomy" id="684658"/>
    <lineage>
        <taxon>Eukaryota</taxon>
        <taxon>Metazoa</taxon>
        <taxon>Ecdysozoa</taxon>
        <taxon>Arthropoda</taxon>
        <taxon>Hexapoda</taxon>
        <taxon>Insecta</taxon>
        <taxon>Pterygota</taxon>
        <taxon>Neoptera</taxon>
        <taxon>Endopterygota</taxon>
        <taxon>Hymenoptera</taxon>
        <taxon>Apocrita</taxon>
        <taxon>Ichneumonoidea</taxon>
        <taxon>Braconidae</taxon>
        <taxon>Aphidiinae</taxon>
        <taxon>Aphidius</taxon>
    </lineage>
</organism>
<dbReference type="GO" id="GO:0051059">
    <property type="term" value="F:NF-kappaB binding"/>
    <property type="evidence" value="ECO:0007669"/>
    <property type="project" value="TreeGrafter"/>
</dbReference>
<dbReference type="EMBL" id="JACMRX010000001">
    <property type="protein sequence ID" value="KAF7997360.1"/>
    <property type="molecule type" value="Genomic_DNA"/>
</dbReference>
<feature type="domain" description="COMM" evidence="1">
    <location>
        <begin position="7"/>
        <end position="74"/>
    </location>
</feature>
<accession>A0A834Y3G8</accession>
<evidence type="ECO:0000313" key="2">
    <source>
        <dbReference type="EMBL" id="KAF7997360.1"/>
    </source>
</evidence>
<dbReference type="Proteomes" id="UP000639338">
    <property type="component" value="Unassembled WGS sequence"/>
</dbReference>
<comment type="caution">
    <text evidence="2">The sequence shown here is derived from an EMBL/GenBank/DDBJ whole genome shotgun (WGS) entry which is preliminary data.</text>
</comment>
<keyword evidence="3" id="KW-1185">Reference proteome</keyword>
<dbReference type="InterPro" id="IPR017920">
    <property type="entry name" value="COMM"/>
</dbReference>
<evidence type="ECO:0000313" key="3">
    <source>
        <dbReference type="Proteomes" id="UP000639338"/>
    </source>
</evidence>
<evidence type="ECO:0000259" key="1">
    <source>
        <dbReference type="PROSITE" id="PS51269"/>
    </source>
</evidence>
<name>A0A834Y3G8_APHGI</name>
<dbReference type="GO" id="GO:0033209">
    <property type="term" value="P:tumor necrosis factor-mediated signaling pathway"/>
    <property type="evidence" value="ECO:0007669"/>
    <property type="project" value="TreeGrafter"/>
</dbReference>
<dbReference type="PANTHER" id="PTHR16231:SF2">
    <property type="entry name" value="COMM DOMAIN-CONTAINING PROTEIN 7"/>
    <property type="match status" value="1"/>
</dbReference>
<dbReference type="AlphaFoldDB" id="A0A834Y3G8"/>
<protein>
    <recommendedName>
        <fullName evidence="1">COMM domain-containing protein</fullName>
    </recommendedName>
</protein>
<sequence>MDVPASKIIDVSWKFGVTAASSESDKVGKTFLQLRLILDNDGTREDVFTEMTLSQFYKFLHDLEKAKNSLDLLV</sequence>
<dbReference type="InterPro" id="IPR047155">
    <property type="entry name" value="COMMD4/6/7/8"/>
</dbReference>
<dbReference type="GO" id="GO:0045892">
    <property type="term" value="P:negative regulation of DNA-templated transcription"/>
    <property type="evidence" value="ECO:0007669"/>
    <property type="project" value="TreeGrafter"/>
</dbReference>
<dbReference type="PANTHER" id="PTHR16231">
    <property type="entry name" value="COMM DOMAIN-CONTAINING PROTEIN 4-8 FAMILY MEMBER"/>
    <property type="match status" value="1"/>
</dbReference>
<dbReference type="OrthoDB" id="76101at2759"/>
<dbReference type="PROSITE" id="PS51269">
    <property type="entry name" value="COMM"/>
    <property type="match status" value="1"/>
</dbReference>
<proteinExistence type="predicted"/>